<accession>A0A5B6T8V6</accession>
<dbReference type="Proteomes" id="UP000324133">
    <property type="component" value="Unassembled WGS sequence"/>
</dbReference>
<dbReference type="RefSeq" id="WP_149093244.1">
    <property type="nucleotide sequence ID" value="NZ_VKKY01000005.1"/>
</dbReference>
<proteinExistence type="predicted"/>
<dbReference type="EMBL" id="VKKY01000005">
    <property type="protein sequence ID" value="KAA3435930.1"/>
    <property type="molecule type" value="Genomic_DNA"/>
</dbReference>
<evidence type="ECO:0000313" key="2">
    <source>
        <dbReference type="Proteomes" id="UP000324133"/>
    </source>
</evidence>
<sequence>MQVIKLVREAQHALDLLETMMRDQPALIAAQIAMLEAMILGRRLKAAEAIQKAQTSLHLFLESMGQRNR</sequence>
<gene>
    <name evidence="1" type="ORF">FOA19_23080</name>
</gene>
<name>A0A5B6T8V6_9BACT</name>
<organism evidence="1 2">
    <name type="scientific">Rufibacter hautae</name>
    <dbReference type="NCBI Taxonomy" id="2595005"/>
    <lineage>
        <taxon>Bacteria</taxon>
        <taxon>Pseudomonadati</taxon>
        <taxon>Bacteroidota</taxon>
        <taxon>Cytophagia</taxon>
        <taxon>Cytophagales</taxon>
        <taxon>Hymenobacteraceae</taxon>
        <taxon>Rufibacter</taxon>
    </lineage>
</organism>
<dbReference type="OrthoDB" id="897421at2"/>
<reference evidence="1 2" key="1">
    <citation type="submission" date="2019-07" db="EMBL/GenBank/DDBJ databases">
        <title>Rufibacter sp. nov., isolated from lake sediment.</title>
        <authorList>
            <person name="Qu J.-H."/>
        </authorList>
    </citation>
    <scope>NUCLEOTIDE SEQUENCE [LARGE SCALE GENOMIC DNA]</scope>
    <source>
        <strain evidence="1 2">NBS58-1</strain>
    </source>
</reference>
<evidence type="ECO:0000313" key="1">
    <source>
        <dbReference type="EMBL" id="KAA3435930.1"/>
    </source>
</evidence>
<keyword evidence="2" id="KW-1185">Reference proteome</keyword>
<dbReference type="AlphaFoldDB" id="A0A5B6T8V6"/>
<comment type="caution">
    <text evidence="1">The sequence shown here is derived from an EMBL/GenBank/DDBJ whole genome shotgun (WGS) entry which is preliminary data.</text>
</comment>
<protein>
    <submittedName>
        <fullName evidence="1">Uncharacterized protein</fullName>
    </submittedName>
</protein>